<evidence type="ECO:0000256" key="5">
    <source>
        <dbReference type="PROSITE-ProRule" id="PRU10141"/>
    </source>
</evidence>
<dbReference type="InterPro" id="IPR017441">
    <property type="entry name" value="Protein_kinase_ATP_BS"/>
</dbReference>
<comment type="caution">
    <text evidence="9">The sequence shown here is derived from an EMBL/GenBank/DDBJ whole genome shotgun (WGS) entry which is preliminary data.</text>
</comment>
<dbReference type="Pfam" id="PF01145">
    <property type="entry name" value="Band_7"/>
    <property type="match status" value="1"/>
</dbReference>
<dbReference type="PANTHER" id="PTHR43289:SF34">
    <property type="entry name" value="SERINE_THREONINE-PROTEIN KINASE YBDM-RELATED"/>
    <property type="match status" value="1"/>
</dbReference>
<dbReference type="RefSeq" id="WP_311667247.1">
    <property type="nucleotide sequence ID" value="NZ_JAVREO010000006.1"/>
</dbReference>
<dbReference type="PROSITE" id="PS00107">
    <property type="entry name" value="PROTEIN_KINASE_ATP"/>
    <property type="match status" value="1"/>
</dbReference>
<dbReference type="SUPFAM" id="SSF56112">
    <property type="entry name" value="Protein kinase-like (PK-like)"/>
    <property type="match status" value="1"/>
</dbReference>
<dbReference type="PROSITE" id="PS00108">
    <property type="entry name" value="PROTEIN_KINASE_ST"/>
    <property type="match status" value="1"/>
</dbReference>
<accession>A0ABU2JSL7</accession>
<dbReference type="InterPro" id="IPR000719">
    <property type="entry name" value="Prot_kinase_dom"/>
</dbReference>
<reference evidence="10" key="1">
    <citation type="submission" date="2023-07" db="EMBL/GenBank/DDBJ databases">
        <title>30 novel species of actinomycetes from the DSMZ collection.</title>
        <authorList>
            <person name="Nouioui I."/>
        </authorList>
    </citation>
    <scope>NUCLEOTIDE SEQUENCE [LARGE SCALE GENOMIC DNA]</scope>
    <source>
        <strain evidence="10">DSM 44915</strain>
    </source>
</reference>
<dbReference type="PANTHER" id="PTHR43289">
    <property type="entry name" value="MITOGEN-ACTIVATED PROTEIN KINASE KINASE KINASE 20-RELATED"/>
    <property type="match status" value="1"/>
</dbReference>
<dbReference type="Proteomes" id="UP001183410">
    <property type="component" value="Unassembled WGS sequence"/>
</dbReference>
<keyword evidence="7" id="KW-0812">Transmembrane</keyword>
<protein>
    <submittedName>
        <fullName evidence="9">Protein kinase</fullName>
    </submittedName>
</protein>
<feature type="region of interest" description="Disordered" evidence="6">
    <location>
        <begin position="182"/>
        <end position="224"/>
    </location>
</feature>
<keyword evidence="7" id="KW-0472">Membrane</keyword>
<feature type="transmembrane region" description="Helical" evidence="7">
    <location>
        <begin position="6"/>
        <end position="26"/>
    </location>
</feature>
<keyword evidence="2 5" id="KW-0547">Nucleotide-binding</keyword>
<keyword evidence="3 9" id="KW-0418">Kinase</keyword>
<dbReference type="InterPro" id="IPR008271">
    <property type="entry name" value="Ser/Thr_kinase_AS"/>
</dbReference>
<dbReference type="InterPro" id="IPR036013">
    <property type="entry name" value="Band_7/SPFH_dom_sf"/>
</dbReference>
<keyword evidence="4 5" id="KW-0067">ATP-binding</keyword>
<dbReference type="Gene3D" id="1.10.510.10">
    <property type="entry name" value="Transferase(Phosphotransferase) domain 1"/>
    <property type="match status" value="1"/>
</dbReference>
<dbReference type="Gene3D" id="3.30.479.30">
    <property type="entry name" value="Band 7 domain"/>
    <property type="match status" value="1"/>
</dbReference>
<keyword evidence="1" id="KW-0808">Transferase</keyword>
<organism evidence="9 10">
    <name type="scientific">Streptomyces chisholmiae</name>
    <dbReference type="NCBI Taxonomy" id="3075540"/>
    <lineage>
        <taxon>Bacteria</taxon>
        <taxon>Bacillati</taxon>
        <taxon>Actinomycetota</taxon>
        <taxon>Actinomycetes</taxon>
        <taxon>Kitasatosporales</taxon>
        <taxon>Streptomycetaceae</taxon>
        <taxon>Streptomyces</taxon>
    </lineage>
</organism>
<dbReference type="Gene3D" id="3.30.200.20">
    <property type="entry name" value="Phosphorylase Kinase, domain 1"/>
    <property type="match status" value="1"/>
</dbReference>
<dbReference type="SMART" id="SM00244">
    <property type="entry name" value="PHB"/>
    <property type="match status" value="1"/>
</dbReference>
<keyword evidence="7" id="KW-1133">Transmembrane helix</keyword>
<feature type="binding site" evidence="5">
    <location>
        <position position="261"/>
    </location>
    <ligand>
        <name>ATP</name>
        <dbReference type="ChEBI" id="CHEBI:30616"/>
    </ligand>
</feature>
<dbReference type="GO" id="GO:0016301">
    <property type="term" value="F:kinase activity"/>
    <property type="evidence" value="ECO:0007669"/>
    <property type="project" value="UniProtKB-KW"/>
</dbReference>
<dbReference type="EMBL" id="JAVREO010000006">
    <property type="protein sequence ID" value="MDT0267203.1"/>
    <property type="molecule type" value="Genomic_DNA"/>
</dbReference>
<name>A0ABU2JSL7_9ACTN</name>
<proteinExistence type="predicted"/>
<sequence length="505" mass="53502">MSPDTLLMVANVVCSTLTVVLAVMAVKSVPVGRVFLVHRFGRYHRTMEPGYRFLIPLVEKVAHRVDTRLRDFPVAPLSVTTRDRGRIRVEISLYVQVVDPLKSVYGIDDHARALERQAHQAVRVLLEPRDQETALAARTEIGSTVVEELTALAESLGIRIDRVLVNPSVEVPAVGQGSLGQQPAQLAAGSLGRSEQPATPAPVPAPGPVGPPAPDGVGHRPLAGDDPRLIGGYQLLRRLGEGGMGTVFLGQSADGRLVAVKVIRGQFVADAMFRRRFTREVETARRVSGEHTAALVDADPVGDPPWLVTEYIPGPSLHQVISRQGALPAPTLYMIAQGVAEALQGIHGSGIVHRDLKPSNIIVSEAGPRVIDFGIARAADSSALTRTGHLVGTPGFLAPEQLTGGTITSATDVYAYGMVMCHAGGVAPLPDGQPIESALGMLPTGLRDLVHSCLAPDPAARPEVAHILERVAAPAAATVDAWLPPPVRTMIDLHAAATVVEPQAR</sequence>
<dbReference type="SUPFAM" id="SSF117892">
    <property type="entry name" value="Band 7/SPFH domain"/>
    <property type="match status" value="1"/>
</dbReference>
<gene>
    <name evidence="9" type="ORF">RM844_12990</name>
</gene>
<keyword evidence="10" id="KW-1185">Reference proteome</keyword>
<evidence type="ECO:0000256" key="2">
    <source>
        <dbReference type="ARBA" id="ARBA00022741"/>
    </source>
</evidence>
<evidence type="ECO:0000256" key="7">
    <source>
        <dbReference type="SAM" id="Phobius"/>
    </source>
</evidence>
<dbReference type="SMART" id="SM00220">
    <property type="entry name" value="S_TKc"/>
    <property type="match status" value="1"/>
</dbReference>
<dbReference type="Pfam" id="PF00069">
    <property type="entry name" value="Pkinase"/>
    <property type="match status" value="1"/>
</dbReference>
<evidence type="ECO:0000259" key="8">
    <source>
        <dbReference type="PROSITE" id="PS50011"/>
    </source>
</evidence>
<dbReference type="InterPro" id="IPR011009">
    <property type="entry name" value="Kinase-like_dom_sf"/>
</dbReference>
<evidence type="ECO:0000313" key="9">
    <source>
        <dbReference type="EMBL" id="MDT0267203.1"/>
    </source>
</evidence>
<dbReference type="PROSITE" id="PS50011">
    <property type="entry name" value="PROTEIN_KINASE_DOM"/>
    <property type="match status" value="1"/>
</dbReference>
<dbReference type="CDD" id="cd14014">
    <property type="entry name" value="STKc_PknB_like"/>
    <property type="match status" value="1"/>
</dbReference>
<evidence type="ECO:0000256" key="3">
    <source>
        <dbReference type="ARBA" id="ARBA00022777"/>
    </source>
</evidence>
<evidence type="ECO:0000313" key="10">
    <source>
        <dbReference type="Proteomes" id="UP001183410"/>
    </source>
</evidence>
<evidence type="ECO:0000256" key="4">
    <source>
        <dbReference type="ARBA" id="ARBA00022840"/>
    </source>
</evidence>
<dbReference type="InterPro" id="IPR001107">
    <property type="entry name" value="Band_7"/>
</dbReference>
<evidence type="ECO:0000256" key="1">
    <source>
        <dbReference type="ARBA" id="ARBA00022679"/>
    </source>
</evidence>
<feature type="domain" description="Protein kinase" evidence="8">
    <location>
        <begin position="233"/>
        <end position="483"/>
    </location>
</feature>
<feature type="compositionally biased region" description="Pro residues" evidence="6">
    <location>
        <begin position="199"/>
        <end position="214"/>
    </location>
</feature>
<evidence type="ECO:0000256" key="6">
    <source>
        <dbReference type="SAM" id="MobiDB-lite"/>
    </source>
</evidence>